<feature type="compositionally biased region" description="Polar residues" evidence="1">
    <location>
        <begin position="236"/>
        <end position="247"/>
    </location>
</feature>
<dbReference type="Proteomes" id="UP001058974">
    <property type="component" value="Chromosome 1"/>
</dbReference>
<feature type="region of interest" description="Disordered" evidence="1">
    <location>
        <begin position="211"/>
        <end position="267"/>
    </location>
</feature>
<evidence type="ECO:0000256" key="1">
    <source>
        <dbReference type="SAM" id="MobiDB-lite"/>
    </source>
</evidence>
<reference evidence="2 3" key="1">
    <citation type="journal article" date="2022" name="Nat. Genet.">
        <title>Improved pea reference genome and pan-genome highlight genomic features and evolutionary characteristics.</title>
        <authorList>
            <person name="Yang T."/>
            <person name="Liu R."/>
            <person name="Luo Y."/>
            <person name="Hu S."/>
            <person name="Wang D."/>
            <person name="Wang C."/>
            <person name="Pandey M.K."/>
            <person name="Ge S."/>
            <person name="Xu Q."/>
            <person name="Li N."/>
            <person name="Li G."/>
            <person name="Huang Y."/>
            <person name="Saxena R.K."/>
            <person name="Ji Y."/>
            <person name="Li M."/>
            <person name="Yan X."/>
            <person name="He Y."/>
            <person name="Liu Y."/>
            <person name="Wang X."/>
            <person name="Xiang C."/>
            <person name="Varshney R.K."/>
            <person name="Ding H."/>
            <person name="Gao S."/>
            <person name="Zong X."/>
        </authorList>
    </citation>
    <scope>NUCLEOTIDE SEQUENCE [LARGE SCALE GENOMIC DNA]</scope>
    <source>
        <strain evidence="2 3">cv. Zhongwan 6</strain>
    </source>
</reference>
<feature type="compositionally biased region" description="Polar residues" evidence="1">
    <location>
        <begin position="218"/>
        <end position="228"/>
    </location>
</feature>
<evidence type="ECO:0000313" key="2">
    <source>
        <dbReference type="EMBL" id="KAI5442560.1"/>
    </source>
</evidence>
<proteinExistence type="predicted"/>
<accession>A0A9D5GUU0</accession>
<gene>
    <name evidence="2" type="ORF">KIW84_011561</name>
</gene>
<feature type="region of interest" description="Disordered" evidence="1">
    <location>
        <begin position="298"/>
        <end position="328"/>
    </location>
</feature>
<dbReference type="EMBL" id="JAMSHJ010000001">
    <property type="protein sequence ID" value="KAI5442560.1"/>
    <property type="molecule type" value="Genomic_DNA"/>
</dbReference>
<comment type="caution">
    <text evidence="2">The sequence shown here is derived from an EMBL/GenBank/DDBJ whole genome shotgun (WGS) entry which is preliminary data.</text>
</comment>
<name>A0A9D5GUU0_PEA</name>
<keyword evidence="3" id="KW-1185">Reference proteome</keyword>
<evidence type="ECO:0000313" key="3">
    <source>
        <dbReference type="Proteomes" id="UP001058974"/>
    </source>
</evidence>
<dbReference type="AlphaFoldDB" id="A0A9D5GUU0"/>
<organism evidence="2 3">
    <name type="scientific">Pisum sativum</name>
    <name type="common">Garden pea</name>
    <name type="synonym">Lathyrus oleraceus</name>
    <dbReference type="NCBI Taxonomy" id="3888"/>
    <lineage>
        <taxon>Eukaryota</taxon>
        <taxon>Viridiplantae</taxon>
        <taxon>Streptophyta</taxon>
        <taxon>Embryophyta</taxon>
        <taxon>Tracheophyta</taxon>
        <taxon>Spermatophyta</taxon>
        <taxon>Magnoliopsida</taxon>
        <taxon>eudicotyledons</taxon>
        <taxon>Gunneridae</taxon>
        <taxon>Pentapetalae</taxon>
        <taxon>rosids</taxon>
        <taxon>fabids</taxon>
        <taxon>Fabales</taxon>
        <taxon>Fabaceae</taxon>
        <taxon>Papilionoideae</taxon>
        <taxon>50 kb inversion clade</taxon>
        <taxon>NPAAA clade</taxon>
        <taxon>Hologalegina</taxon>
        <taxon>IRL clade</taxon>
        <taxon>Fabeae</taxon>
        <taxon>Lathyrus</taxon>
    </lineage>
</organism>
<sequence length="328" mass="37319">MHASSNRSRMEYDEKFNLIDEMVGDAFRVNVTYDVPEDFDGEELSNKEAQRFYQLLKEMNMLLFKGSSNSKLSMCVRLSTAKSNWNIPYQCLEFFIKMMLDATPMKANFHTSFYDAKRFVSKLDLEVRKIDCGISGCMLFYDNEFDTNDGVLEEYKMPPGTDKGKDKTQHQRLRPGVIICEAPQLVMCHPPHSHTDGSSFPYQRTEVSSFPYHHLPSNIPSSSMQPGGSRTPHPSHVTSSSIQSMGSRTPHLSHVSSPSMQPRGSRTPYPLYIPFPFMHHGGPRTSPTSYICVREKDLEGEDEDGHEEDHAEAGRGRSSWVGSHWTFE</sequence>
<protein>
    <submittedName>
        <fullName evidence="2">Uncharacterized protein</fullName>
    </submittedName>
</protein>
<dbReference type="Gramene" id="Psat01G0156100-T1">
    <property type="protein sequence ID" value="KAI5442560.1"/>
    <property type="gene ID" value="KIW84_011561"/>
</dbReference>
<feature type="compositionally biased region" description="Polar residues" evidence="1">
    <location>
        <begin position="254"/>
        <end position="264"/>
    </location>
</feature>